<dbReference type="InterPro" id="IPR008503">
    <property type="entry name" value="Asp_endopeptidase"/>
</dbReference>
<sequence length="179" mass="19886">MKPVLALLSLLVLPGLALAAEPKLYGRYEWVGLPELDQTLQAKMDTGAYTSSLSAKDIQLFQRDGDQWVRFRLATKDGGDSQYEHKLARISKIKNRADGREEDDEEENPVALSERPVILLPVCLGGDQQVIEVNLVDRSHFNYPFLMGAKGLRKFHVAIDASERFAAGKPNCSGSREAD</sequence>
<accession>A0A1A9K7N7</accession>
<dbReference type="PANTHER" id="PTHR38037:SF2">
    <property type="entry name" value="ATP-DEPENDENT ZINC PROTEASE DOMAIN-CONTAINING PROTEIN-RELATED"/>
    <property type="match status" value="1"/>
</dbReference>
<dbReference type="AlphaFoldDB" id="A0A1A9K7N7"/>
<dbReference type="Pfam" id="PF05618">
    <property type="entry name" value="Zn_protease"/>
    <property type="match status" value="1"/>
</dbReference>
<organism evidence="2 3">
    <name type="scientific">Pseudomonas citronellolis</name>
    <dbReference type="NCBI Taxonomy" id="53408"/>
    <lineage>
        <taxon>Bacteria</taxon>
        <taxon>Pseudomonadati</taxon>
        <taxon>Pseudomonadota</taxon>
        <taxon>Gammaproteobacteria</taxon>
        <taxon>Pseudomonadales</taxon>
        <taxon>Pseudomonadaceae</taxon>
        <taxon>Pseudomonas</taxon>
    </lineage>
</organism>
<dbReference type="SUPFAM" id="SSF50630">
    <property type="entry name" value="Acid proteases"/>
    <property type="match status" value="1"/>
</dbReference>
<evidence type="ECO:0000313" key="3">
    <source>
        <dbReference type="Proteomes" id="UP000077748"/>
    </source>
</evidence>
<keyword evidence="2" id="KW-0378">Hydrolase</keyword>
<evidence type="ECO:0000259" key="1">
    <source>
        <dbReference type="Pfam" id="PF05618"/>
    </source>
</evidence>
<protein>
    <submittedName>
        <fullName evidence="2">ATP-dependent zinc protease</fullName>
    </submittedName>
</protein>
<dbReference type="InterPro" id="IPR021109">
    <property type="entry name" value="Peptidase_aspartic_dom_sf"/>
</dbReference>
<dbReference type="Proteomes" id="UP000077748">
    <property type="component" value="Chromosome"/>
</dbReference>
<dbReference type="GO" id="GO:0008233">
    <property type="term" value="F:peptidase activity"/>
    <property type="evidence" value="ECO:0007669"/>
    <property type="project" value="UniProtKB-KW"/>
</dbReference>
<name>A0A1A9K7N7_9PSED</name>
<dbReference type="RefSeq" id="WP_043319159.1">
    <property type="nucleotide sequence ID" value="NZ_BDGS01000001.1"/>
</dbReference>
<dbReference type="EMBL" id="CP015878">
    <property type="protein sequence ID" value="ANI13003.1"/>
    <property type="molecule type" value="Genomic_DNA"/>
</dbReference>
<evidence type="ECO:0000313" key="2">
    <source>
        <dbReference type="EMBL" id="ANI13003.1"/>
    </source>
</evidence>
<dbReference type="GO" id="GO:0006508">
    <property type="term" value="P:proteolysis"/>
    <property type="evidence" value="ECO:0007669"/>
    <property type="project" value="UniProtKB-KW"/>
</dbReference>
<reference evidence="2 3" key="1">
    <citation type="submission" date="2016-05" db="EMBL/GenBank/DDBJ databases">
        <title>Genome Sequence of Pseudomonas citronellolis Strain SJTE-3, an Estrogens and Persistent Organic Pollutants degradation strain.</title>
        <authorList>
            <person name="Liang R."/>
        </authorList>
    </citation>
    <scope>NUCLEOTIDE SEQUENCE [LARGE SCALE GENOMIC DNA]</scope>
    <source>
        <strain evidence="2 3">SJTE-3</strain>
    </source>
</reference>
<dbReference type="Gene3D" id="2.40.70.10">
    <property type="entry name" value="Acid Proteases"/>
    <property type="match status" value="1"/>
</dbReference>
<dbReference type="PANTHER" id="PTHR38037">
    <property type="entry name" value="ZN_PROTEASE DOMAIN-CONTAINING PROTEIN"/>
    <property type="match status" value="1"/>
</dbReference>
<proteinExistence type="predicted"/>
<feature type="domain" description="Retropepsin-like aspartic endopeptidase" evidence="1">
    <location>
        <begin position="25"/>
        <end position="169"/>
    </location>
</feature>
<gene>
    <name evidence="2" type="ORF">A9C11_02955</name>
</gene>
<keyword evidence="2" id="KW-0645">Protease</keyword>